<name>A0A9Q0BT97_9MUSC</name>
<evidence type="ECO:0000259" key="3">
    <source>
        <dbReference type="SMART" id="SM00198"/>
    </source>
</evidence>
<sequence length="281" mass="32566">MENENKEKCPKNQPLQLLQLNDAKFIACELRNRDLAKCRSCLTTFCQKPIEVYHNSRNYLACSVKRSLSKNSTRSLPASAISETNKLSQLEDNKLLSIGKTCTPKCKNSSKNKFVKSESPNFRPKAIKHSVLKETNKYRKLHGANPLKMDKELSFYAQEWANHLACKNLLETRPLPLYGENIMSVRRSLFNVDRIIKLWYQEKYNYDYLKPGFNLYTGHFTQMVWCDTEYLGVGVATNIFRIWIVCNYNPPGNISGHFRENVLPRKLILIESDLEAESEEI</sequence>
<evidence type="ECO:0000256" key="2">
    <source>
        <dbReference type="ARBA" id="ARBA00022525"/>
    </source>
</evidence>
<dbReference type="InterPro" id="IPR001283">
    <property type="entry name" value="CRISP-related"/>
</dbReference>
<proteinExistence type="predicted"/>
<dbReference type="PANTHER" id="PTHR10334">
    <property type="entry name" value="CYSTEINE-RICH SECRETORY PROTEIN-RELATED"/>
    <property type="match status" value="1"/>
</dbReference>
<dbReference type="AlphaFoldDB" id="A0A9Q0BT97"/>
<dbReference type="GO" id="GO:0005576">
    <property type="term" value="C:extracellular region"/>
    <property type="evidence" value="ECO:0007669"/>
    <property type="project" value="UniProtKB-SubCell"/>
</dbReference>
<dbReference type="CDD" id="cd05382">
    <property type="entry name" value="CAP_GAPR1-like"/>
    <property type="match status" value="1"/>
</dbReference>
<evidence type="ECO:0000256" key="1">
    <source>
        <dbReference type="ARBA" id="ARBA00004613"/>
    </source>
</evidence>
<comment type="subcellular location">
    <subcellularLocation>
        <location evidence="1">Secreted</location>
    </subcellularLocation>
</comment>
<reference evidence="4" key="1">
    <citation type="journal article" date="2023" name="Genome Biol. Evol.">
        <title>Long-read-based Genome Assembly of Drosophila gunungcola Reveals Fewer Chemosensory Genes in Flower-breeding Species.</title>
        <authorList>
            <person name="Negi A."/>
            <person name="Liao B.Y."/>
            <person name="Yeh S.D."/>
        </authorList>
    </citation>
    <scope>NUCLEOTIDE SEQUENCE</scope>
    <source>
        <strain evidence="4">Sukarami</strain>
    </source>
</reference>
<dbReference type="InterPro" id="IPR018244">
    <property type="entry name" value="Allrgn_V5/Tpx1_CS"/>
</dbReference>
<accession>A0A9Q0BT97</accession>
<dbReference type="Proteomes" id="UP001059596">
    <property type="component" value="Unassembled WGS sequence"/>
</dbReference>
<keyword evidence="2" id="KW-0964">Secreted</keyword>
<gene>
    <name evidence="4" type="ORF">M5D96_004318</name>
</gene>
<dbReference type="InterPro" id="IPR014044">
    <property type="entry name" value="CAP_dom"/>
</dbReference>
<dbReference type="InterPro" id="IPR002413">
    <property type="entry name" value="V5_allergen-like"/>
</dbReference>
<protein>
    <recommendedName>
        <fullName evidence="3">SCP domain-containing protein</fullName>
    </recommendedName>
</protein>
<dbReference type="OrthoDB" id="7862628at2759"/>
<evidence type="ECO:0000313" key="4">
    <source>
        <dbReference type="EMBL" id="KAI8042994.1"/>
    </source>
</evidence>
<evidence type="ECO:0000313" key="5">
    <source>
        <dbReference type="Proteomes" id="UP001059596"/>
    </source>
</evidence>
<dbReference type="Pfam" id="PF00188">
    <property type="entry name" value="CAP"/>
    <property type="match status" value="1"/>
</dbReference>
<dbReference type="PRINTS" id="PR00838">
    <property type="entry name" value="V5ALLERGEN"/>
</dbReference>
<dbReference type="PRINTS" id="PR00837">
    <property type="entry name" value="V5TPXLIKE"/>
</dbReference>
<dbReference type="EMBL" id="JAMKOV010000002">
    <property type="protein sequence ID" value="KAI8042994.1"/>
    <property type="molecule type" value="Genomic_DNA"/>
</dbReference>
<comment type="caution">
    <text evidence="4">The sequence shown here is derived from an EMBL/GenBank/DDBJ whole genome shotgun (WGS) entry which is preliminary data.</text>
</comment>
<dbReference type="PROSITE" id="PS01009">
    <property type="entry name" value="CRISP_1"/>
    <property type="match status" value="1"/>
</dbReference>
<dbReference type="FunFam" id="3.40.33.10:FF:000010">
    <property type="entry name" value="Predicted protein"/>
    <property type="match status" value="1"/>
</dbReference>
<dbReference type="SMART" id="SM00198">
    <property type="entry name" value="SCP"/>
    <property type="match status" value="1"/>
</dbReference>
<dbReference type="InterPro" id="IPR035940">
    <property type="entry name" value="CAP_sf"/>
</dbReference>
<feature type="domain" description="SCP" evidence="3">
    <location>
        <begin position="126"/>
        <end position="256"/>
    </location>
</feature>
<dbReference type="InterPro" id="IPR034113">
    <property type="entry name" value="SCP_GAPR1-like"/>
</dbReference>
<organism evidence="4 5">
    <name type="scientific">Drosophila gunungcola</name>
    <name type="common">fruit fly</name>
    <dbReference type="NCBI Taxonomy" id="103775"/>
    <lineage>
        <taxon>Eukaryota</taxon>
        <taxon>Metazoa</taxon>
        <taxon>Ecdysozoa</taxon>
        <taxon>Arthropoda</taxon>
        <taxon>Hexapoda</taxon>
        <taxon>Insecta</taxon>
        <taxon>Pterygota</taxon>
        <taxon>Neoptera</taxon>
        <taxon>Endopterygota</taxon>
        <taxon>Diptera</taxon>
        <taxon>Brachycera</taxon>
        <taxon>Muscomorpha</taxon>
        <taxon>Ephydroidea</taxon>
        <taxon>Drosophilidae</taxon>
        <taxon>Drosophila</taxon>
        <taxon>Sophophora</taxon>
    </lineage>
</organism>
<dbReference type="Gene3D" id="3.40.33.10">
    <property type="entry name" value="CAP"/>
    <property type="match status" value="1"/>
</dbReference>
<dbReference type="SUPFAM" id="SSF55797">
    <property type="entry name" value="PR-1-like"/>
    <property type="match status" value="1"/>
</dbReference>
<keyword evidence="5" id="KW-1185">Reference proteome</keyword>